<evidence type="ECO:0000256" key="4">
    <source>
        <dbReference type="ARBA" id="ARBA00022741"/>
    </source>
</evidence>
<keyword evidence="5" id="KW-0418">Kinase</keyword>
<organism evidence="11 12">
    <name type="scientific">Euplotes crassus</name>
    <dbReference type="NCBI Taxonomy" id="5936"/>
    <lineage>
        <taxon>Eukaryota</taxon>
        <taxon>Sar</taxon>
        <taxon>Alveolata</taxon>
        <taxon>Ciliophora</taxon>
        <taxon>Intramacronucleata</taxon>
        <taxon>Spirotrichea</taxon>
        <taxon>Hypotrichia</taxon>
        <taxon>Euplotida</taxon>
        <taxon>Euplotidae</taxon>
        <taxon>Moneuplotes</taxon>
    </lineage>
</organism>
<dbReference type="PROSITE" id="PS50011">
    <property type="entry name" value="PROTEIN_KINASE_DOM"/>
    <property type="match status" value="1"/>
</dbReference>
<evidence type="ECO:0000256" key="1">
    <source>
        <dbReference type="ARBA" id="ARBA00012425"/>
    </source>
</evidence>
<evidence type="ECO:0000256" key="5">
    <source>
        <dbReference type="ARBA" id="ARBA00022777"/>
    </source>
</evidence>
<evidence type="ECO:0000256" key="7">
    <source>
        <dbReference type="ARBA" id="ARBA00047811"/>
    </source>
</evidence>
<dbReference type="InterPro" id="IPR011009">
    <property type="entry name" value="Kinase-like_dom_sf"/>
</dbReference>
<dbReference type="Gene3D" id="3.30.200.20">
    <property type="entry name" value="Phosphorylase Kinase, domain 1"/>
    <property type="match status" value="1"/>
</dbReference>
<comment type="caution">
    <text evidence="11">The sequence shown here is derived from an EMBL/GenBank/DDBJ whole genome shotgun (WGS) entry which is preliminary data.</text>
</comment>
<protein>
    <recommendedName>
        <fullName evidence="1">cyclin-dependent kinase</fullName>
        <ecNumber evidence="1">2.7.11.22</ecNumber>
    </recommendedName>
</protein>
<keyword evidence="4" id="KW-0547">Nucleotide-binding</keyword>
<evidence type="ECO:0000256" key="9">
    <source>
        <dbReference type="SAM" id="MobiDB-lite"/>
    </source>
</evidence>
<dbReference type="AlphaFoldDB" id="A0AAD1U265"/>
<feature type="region of interest" description="Disordered" evidence="9">
    <location>
        <begin position="303"/>
        <end position="403"/>
    </location>
</feature>
<keyword evidence="6" id="KW-0067">ATP-binding</keyword>
<dbReference type="FunFam" id="1.10.510.10:FF:000624">
    <property type="entry name" value="Mitogen-activated protein kinase"/>
    <property type="match status" value="1"/>
</dbReference>
<sequence>MNKYQNLGIIDSGAYGTVYKAKVKETDEIVAIKEFKSTDDDETVRKTSLREVKCLRSLKHPNIIQLKDALKKKGRLYLVFEFCDGNLLNLMEDEATDIDPEDFKHYLYQLLVAIEFCHRNGIIHRDIKPENILMQKEIKTLKLCDFGFARNMPNKANVNLTDYVATRWYRSPELVLNAGYGKPADIWAIGCIMGEMADGEPLFNGDSEIDQMYKIQQVLGEFPEELNEYFSKNPRFLGYKFPNLRKPETLEKRYIGKLSKKALNLMSGMLQLRPEDRLTAAQAIMHPFFNEIRDPELESILKSKTKSGSKTHLRVNNHKDKFMKRLKNKNSLSPGEGGSKEVSKPRANRFSDVNMKYHKEIPLKSSSKGPSQKKIHGKPPINFKDGRKYRNQSPKDEYLPSGSSKIMPSNFSNFYIPFSSDNPGGDQYGYDINIDEKSCEKEETKISIIPSQRRDFSEDNEEDEIAVVVDDYKSTSRSPMKTKFSPERYNNGSFSQANVNIMNPSSIGSVPAAQIYPTYEARMPYGNNRKKESILVDSDDLEESNNPYVHQTKTRSKKRSKPRASRFNDIHGPQIIRNSNTREDMSGQRNSSVRKSIKKPPLANSKFNTPGIAMYTFEQNHDENQYNYQIPDDQD</sequence>
<feature type="region of interest" description="Disordered" evidence="9">
    <location>
        <begin position="542"/>
        <end position="608"/>
    </location>
</feature>
<keyword evidence="2" id="KW-0723">Serine/threonine-protein kinase</keyword>
<reference evidence="11" key="1">
    <citation type="submission" date="2023-07" db="EMBL/GenBank/DDBJ databases">
        <authorList>
            <consortium name="AG Swart"/>
            <person name="Singh M."/>
            <person name="Singh A."/>
            <person name="Seah K."/>
            <person name="Emmerich C."/>
        </authorList>
    </citation>
    <scope>NUCLEOTIDE SEQUENCE</scope>
    <source>
        <strain evidence="11">DP1</strain>
    </source>
</reference>
<feature type="compositionally biased region" description="Basic residues" evidence="9">
    <location>
        <begin position="552"/>
        <end position="564"/>
    </location>
</feature>
<dbReference type="Proteomes" id="UP001295684">
    <property type="component" value="Unassembled WGS sequence"/>
</dbReference>
<evidence type="ECO:0000313" key="12">
    <source>
        <dbReference type="Proteomes" id="UP001295684"/>
    </source>
</evidence>
<evidence type="ECO:0000256" key="2">
    <source>
        <dbReference type="ARBA" id="ARBA00022527"/>
    </source>
</evidence>
<evidence type="ECO:0000256" key="3">
    <source>
        <dbReference type="ARBA" id="ARBA00022679"/>
    </source>
</evidence>
<dbReference type="PROSITE" id="PS00108">
    <property type="entry name" value="PROTEIN_KINASE_ST"/>
    <property type="match status" value="1"/>
</dbReference>
<dbReference type="EC" id="2.7.11.22" evidence="1"/>
<evidence type="ECO:0000313" key="11">
    <source>
        <dbReference type="EMBL" id="CAI2360670.1"/>
    </source>
</evidence>
<name>A0AAD1U265_EUPCR</name>
<dbReference type="PANTHER" id="PTHR24055">
    <property type="entry name" value="MITOGEN-ACTIVATED PROTEIN KINASE"/>
    <property type="match status" value="1"/>
</dbReference>
<feature type="compositionally biased region" description="Basic and acidic residues" evidence="9">
    <location>
        <begin position="384"/>
        <end position="398"/>
    </location>
</feature>
<feature type="compositionally biased region" description="Basic residues" evidence="9">
    <location>
        <begin position="303"/>
        <end position="328"/>
    </location>
</feature>
<gene>
    <name evidence="11" type="ORF">ECRASSUSDP1_LOCUS1974</name>
</gene>
<dbReference type="FunFam" id="3.30.200.20:FF:000049">
    <property type="entry name" value="cyclin-dependent kinase-like 1 isoform X1"/>
    <property type="match status" value="1"/>
</dbReference>
<dbReference type="GO" id="GO:0004693">
    <property type="term" value="F:cyclin-dependent protein serine/threonine kinase activity"/>
    <property type="evidence" value="ECO:0007669"/>
    <property type="project" value="UniProtKB-EC"/>
</dbReference>
<dbReference type="SUPFAM" id="SSF56112">
    <property type="entry name" value="Protein kinase-like (PK-like)"/>
    <property type="match status" value="1"/>
</dbReference>
<dbReference type="Pfam" id="PF00069">
    <property type="entry name" value="Pkinase"/>
    <property type="match status" value="1"/>
</dbReference>
<dbReference type="InterPro" id="IPR008271">
    <property type="entry name" value="Ser/Thr_kinase_AS"/>
</dbReference>
<comment type="catalytic activity">
    <reaction evidence="7">
        <text>L-threonyl-[protein] + ATP = O-phospho-L-threonyl-[protein] + ADP + H(+)</text>
        <dbReference type="Rhea" id="RHEA:46608"/>
        <dbReference type="Rhea" id="RHEA-COMP:11060"/>
        <dbReference type="Rhea" id="RHEA-COMP:11605"/>
        <dbReference type="ChEBI" id="CHEBI:15378"/>
        <dbReference type="ChEBI" id="CHEBI:30013"/>
        <dbReference type="ChEBI" id="CHEBI:30616"/>
        <dbReference type="ChEBI" id="CHEBI:61977"/>
        <dbReference type="ChEBI" id="CHEBI:456216"/>
        <dbReference type="EC" id="2.7.11.22"/>
    </reaction>
</comment>
<dbReference type="SMART" id="SM00220">
    <property type="entry name" value="S_TKc"/>
    <property type="match status" value="1"/>
</dbReference>
<accession>A0AAD1U265</accession>
<dbReference type="InterPro" id="IPR050117">
    <property type="entry name" value="MAPK"/>
</dbReference>
<keyword evidence="3" id="KW-0808">Transferase</keyword>
<feature type="domain" description="Protein kinase" evidence="10">
    <location>
        <begin position="4"/>
        <end position="289"/>
    </location>
</feature>
<dbReference type="Gene3D" id="1.10.510.10">
    <property type="entry name" value="Transferase(Phosphotransferase) domain 1"/>
    <property type="match status" value="1"/>
</dbReference>
<evidence type="ECO:0000259" key="10">
    <source>
        <dbReference type="PROSITE" id="PS50011"/>
    </source>
</evidence>
<dbReference type="GO" id="GO:0005524">
    <property type="term" value="F:ATP binding"/>
    <property type="evidence" value="ECO:0007669"/>
    <property type="project" value="UniProtKB-KW"/>
</dbReference>
<comment type="catalytic activity">
    <reaction evidence="8">
        <text>L-seryl-[protein] + ATP = O-phospho-L-seryl-[protein] + ADP + H(+)</text>
        <dbReference type="Rhea" id="RHEA:17989"/>
        <dbReference type="Rhea" id="RHEA-COMP:9863"/>
        <dbReference type="Rhea" id="RHEA-COMP:11604"/>
        <dbReference type="ChEBI" id="CHEBI:15378"/>
        <dbReference type="ChEBI" id="CHEBI:29999"/>
        <dbReference type="ChEBI" id="CHEBI:30616"/>
        <dbReference type="ChEBI" id="CHEBI:83421"/>
        <dbReference type="ChEBI" id="CHEBI:456216"/>
        <dbReference type="EC" id="2.7.11.22"/>
    </reaction>
</comment>
<keyword evidence="12" id="KW-1185">Reference proteome</keyword>
<dbReference type="InterPro" id="IPR000719">
    <property type="entry name" value="Prot_kinase_dom"/>
</dbReference>
<evidence type="ECO:0000256" key="8">
    <source>
        <dbReference type="ARBA" id="ARBA00048367"/>
    </source>
</evidence>
<proteinExistence type="predicted"/>
<dbReference type="EMBL" id="CAMPGE010001867">
    <property type="protein sequence ID" value="CAI2360670.1"/>
    <property type="molecule type" value="Genomic_DNA"/>
</dbReference>
<evidence type="ECO:0000256" key="6">
    <source>
        <dbReference type="ARBA" id="ARBA00022840"/>
    </source>
</evidence>